<protein>
    <submittedName>
        <fullName evidence="2">Uncharacterized protein</fullName>
    </submittedName>
</protein>
<organism evidence="2">
    <name type="scientific">marine sediment metagenome</name>
    <dbReference type="NCBI Taxonomy" id="412755"/>
    <lineage>
        <taxon>unclassified sequences</taxon>
        <taxon>metagenomes</taxon>
        <taxon>ecological metagenomes</taxon>
    </lineage>
</organism>
<feature type="compositionally biased region" description="Basic and acidic residues" evidence="1">
    <location>
        <begin position="1"/>
        <end position="12"/>
    </location>
</feature>
<evidence type="ECO:0000313" key="2">
    <source>
        <dbReference type="EMBL" id="KKN78255.1"/>
    </source>
</evidence>
<comment type="caution">
    <text evidence="2">The sequence shown here is derived from an EMBL/GenBank/DDBJ whole genome shotgun (WGS) entry which is preliminary data.</text>
</comment>
<feature type="compositionally biased region" description="Low complexity" evidence="1">
    <location>
        <begin position="66"/>
        <end position="82"/>
    </location>
</feature>
<sequence length="340" mass="38148">MAETEKMTDKQVDATFGDLDQPESDPSEIEVAIPENTPATEEVVEDKVEQDEVTTETPEVSEEVDTSTATEATQEESTPAETTTEETTEVKVEVDIKPEWQDMEKEALIQLLAETEQKRRGFQSESVKSADSLKMLNTIEASTGLPVNDMLSLFTDLNKPEFQQYLQSWYSGDPQDLTTKTVSTTEKSAQSFMPEGKDYDLTDALDPTSESGQAYLKYSSWYNDQQRLIADNRVVQQNIQVSQREAKQYILGQGQDISEFDKYADKFNSPLAVAKLIHAEMVREQNQAKIKNKKADDVLTKVRTNKAKISGVNTVTGVETQEVGERPPVIKELNDVFGDY</sequence>
<feature type="region of interest" description="Disordered" evidence="1">
    <location>
        <begin position="1"/>
        <end position="89"/>
    </location>
</feature>
<reference evidence="2" key="1">
    <citation type="journal article" date="2015" name="Nature">
        <title>Complex archaea that bridge the gap between prokaryotes and eukaryotes.</title>
        <authorList>
            <person name="Spang A."/>
            <person name="Saw J.H."/>
            <person name="Jorgensen S.L."/>
            <person name="Zaremba-Niedzwiedzka K."/>
            <person name="Martijn J."/>
            <person name="Lind A.E."/>
            <person name="van Eijk R."/>
            <person name="Schleper C."/>
            <person name="Guy L."/>
            <person name="Ettema T.J."/>
        </authorList>
    </citation>
    <scope>NUCLEOTIDE SEQUENCE</scope>
</reference>
<accession>A0A0F9TAL1</accession>
<dbReference type="EMBL" id="LAZR01000265">
    <property type="protein sequence ID" value="KKN78255.1"/>
    <property type="molecule type" value="Genomic_DNA"/>
</dbReference>
<feature type="compositionally biased region" description="Acidic residues" evidence="1">
    <location>
        <begin position="42"/>
        <end position="65"/>
    </location>
</feature>
<name>A0A0F9TAL1_9ZZZZ</name>
<evidence type="ECO:0000256" key="1">
    <source>
        <dbReference type="SAM" id="MobiDB-lite"/>
    </source>
</evidence>
<dbReference type="AlphaFoldDB" id="A0A0F9TAL1"/>
<proteinExistence type="predicted"/>
<gene>
    <name evidence="2" type="ORF">LCGC14_0351140</name>
</gene>